<dbReference type="EC" id="5.3.1.12" evidence="4 7"/>
<dbReference type="Pfam" id="PF02614">
    <property type="entry name" value="UxaC"/>
    <property type="match status" value="1"/>
</dbReference>
<name>A0A1Y4QY42_9ENTE</name>
<dbReference type="GO" id="GO:0008880">
    <property type="term" value="F:glucuronate isomerase activity"/>
    <property type="evidence" value="ECO:0007669"/>
    <property type="project" value="UniProtKB-UniRule"/>
</dbReference>
<dbReference type="NCBIfam" id="NF002794">
    <property type="entry name" value="PRK02925.1"/>
    <property type="match status" value="1"/>
</dbReference>
<evidence type="ECO:0000256" key="3">
    <source>
        <dbReference type="ARBA" id="ARBA00008397"/>
    </source>
</evidence>
<keyword evidence="6 7" id="KW-0413">Isomerase</keyword>
<evidence type="ECO:0000256" key="1">
    <source>
        <dbReference type="ARBA" id="ARBA00001165"/>
    </source>
</evidence>
<dbReference type="Gene3D" id="3.20.20.140">
    <property type="entry name" value="Metal-dependent hydrolases"/>
    <property type="match status" value="1"/>
</dbReference>
<accession>A0A1Y4QY42</accession>
<dbReference type="GO" id="GO:0042840">
    <property type="term" value="P:D-glucuronate catabolic process"/>
    <property type="evidence" value="ECO:0007669"/>
    <property type="project" value="TreeGrafter"/>
</dbReference>
<dbReference type="AlphaFoldDB" id="A0A1Y4QY42"/>
<evidence type="ECO:0000256" key="6">
    <source>
        <dbReference type="ARBA" id="ARBA00023235"/>
    </source>
</evidence>
<sequence>MTFNDENFMLKNEPAKRLYQKVKDQPIFDFHCHLSPKEIYEDQVFEDIVDLWLGGDHYKWRLMRAYGVPEKEITGPSDKLTKFKAWAKTVGHAYGNPLYHWSHLELKNVFGITDLLTEENAEEMYHKLNQIIHDKKLSPRKLIQMSKVNFIGTTDHPLDDLVWHEKIMQDIDFHVEVAPTFRPDEVFVEHTNFNEFISRLAEVTNQKIHSFSDVLSALEERVKYFVEHGCKASDISFGEVVFEKVIQVQCDEILKKRLANQYLTPLEVRQWQSAIFKELCRLYHKYGLVTQVHFGALRNNHTQLYSKLGPDCGVDSMGEQTYLTQNLNLLLDDYAQNNQLPKMIWYNLNPIYNIPLANTLANFQVNNHGIKSQLQYGAAWWFADTKLGMINQMETLAEQGMLANFVGMLTDSRSFLSYQRHDYFRRILCTLVGTWIEEEEVPADFEKLGQFVADICYDNALHFFKGEV</sequence>
<comment type="pathway">
    <text evidence="2 7">Carbohydrate metabolism; pentose and glucuronate interconversion.</text>
</comment>
<dbReference type="HAMAP" id="MF_00675">
    <property type="entry name" value="UxaC"/>
    <property type="match status" value="1"/>
</dbReference>
<comment type="catalytic activity">
    <reaction evidence="7">
        <text>aldehydo-D-galacturonate = keto-D-tagaturonate</text>
        <dbReference type="Rhea" id="RHEA:27702"/>
        <dbReference type="ChEBI" id="CHEBI:12952"/>
        <dbReference type="ChEBI" id="CHEBI:17886"/>
    </reaction>
</comment>
<evidence type="ECO:0000256" key="5">
    <source>
        <dbReference type="ARBA" id="ARBA00020555"/>
    </source>
</evidence>
<evidence type="ECO:0000313" key="9">
    <source>
        <dbReference type="Proteomes" id="UP000196074"/>
    </source>
</evidence>
<evidence type="ECO:0000313" key="8">
    <source>
        <dbReference type="EMBL" id="OUQ10255.1"/>
    </source>
</evidence>
<gene>
    <name evidence="7" type="primary">uxaC</name>
    <name evidence="8" type="ORF">B5E88_06825</name>
</gene>
<reference evidence="9" key="1">
    <citation type="submission" date="2017-04" db="EMBL/GenBank/DDBJ databases">
        <title>Function of individual gut microbiota members based on whole genome sequencing of pure cultures obtained from chicken caecum.</title>
        <authorList>
            <person name="Medvecky M."/>
            <person name="Cejkova D."/>
            <person name="Polansky O."/>
            <person name="Karasova D."/>
            <person name="Kubasova T."/>
            <person name="Cizek A."/>
            <person name="Rychlik I."/>
        </authorList>
    </citation>
    <scope>NUCLEOTIDE SEQUENCE [LARGE SCALE GENOMIC DNA]</scope>
    <source>
        <strain evidence="9">An144</strain>
    </source>
</reference>
<dbReference type="SUPFAM" id="SSF51556">
    <property type="entry name" value="Metallo-dependent hydrolases"/>
    <property type="match status" value="1"/>
</dbReference>
<organism evidence="8 9">
    <name type="scientific">Enterococcus cecorum</name>
    <dbReference type="NCBI Taxonomy" id="44008"/>
    <lineage>
        <taxon>Bacteria</taxon>
        <taxon>Bacillati</taxon>
        <taxon>Bacillota</taxon>
        <taxon>Bacilli</taxon>
        <taxon>Lactobacillales</taxon>
        <taxon>Enterococcaceae</taxon>
        <taxon>Enterococcus</taxon>
    </lineage>
</organism>
<dbReference type="Proteomes" id="UP000196074">
    <property type="component" value="Unassembled WGS sequence"/>
</dbReference>
<evidence type="ECO:0000256" key="4">
    <source>
        <dbReference type="ARBA" id="ARBA00012546"/>
    </source>
</evidence>
<dbReference type="GO" id="GO:0019698">
    <property type="term" value="P:D-galacturonate catabolic process"/>
    <property type="evidence" value="ECO:0007669"/>
    <property type="project" value="TreeGrafter"/>
</dbReference>
<comment type="similarity">
    <text evidence="3 7">Belongs to the metallo-dependent hydrolases superfamily. Uronate isomerase family.</text>
</comment>
<dbReference type="InterPro" id="IPR003766">
    <property type="entry name" value="Uronate_isomerase"/>
</dbReference>
<dbReference type="UniPathway" id="UPA00246"/>
<evidence type="ECO:0000256" key="7">
    <source>
        <dbReference type="HAMAP-Rule" id="MF_00675"/>
    </source>
</evidence>
<proteinExistence type="inferred from homology"/>
<dbReference type="EMBL" id="NFLC01000011">
    <property type="protein sequence ID" value="OUQ10255.1"/>
    <property type="molecule type" value="Genomic_DNA"/>
</dbReference>
<dbReference type="PANTHER" id="PTHR30068">
    <property type="entry name" value="URONATE ISOMERASE"/>
    <property type="match status" value="1"/>
</dbReference>
<comment type="caution">
    <text evidence="8">The sequence shown here is derived from an EMBL/GenBank/DDBJ whole genome shotgun (WGS) entry which is preliminary data.</text>
</comment>
<evidence type="ECO:0000256" key="2">
    <source>
        <dbReference type="ARBA" id="ARBA00004892"/>
    </source>
</evidence>
<dbReference type="Gene3D" id="1.10.2020.10">
    <property type="entry name" value="uronate isomerase, domain 2, chain A"/>
    <property type="match status" value="1"/>
</dbReference>
<dbReference type="InterPro" id="IPR032466">
    <property type="entry name" value="Metal_Hydrolase"/>
</dbReference>
<comment type="catalytic activity">
    <reaction evidence="1 7">
        <text>D-glucuronate = D-fructuronate</text>
        <dbReference type="Rhea" id="RHEA:13049"/>
        <dbReference type="ChEBI" id="CHEBI:58720"/>
        <dbReference type="ChEBI" id="CHEBI:59863"/>
        <dbReference type="EC" id="5.3.1.12"/>
    </reaction>
</comment>
<protein>
    <recommendedName>
        <fullName evidence="5 7">Uronate isomerase</fullName>
        <ecNumber evidence="4 7">5.3.1.12</ecNumber>
    </recommendedName>
    <alternativeName>
        <fullName evidence="7">Glucuronate isomerase</fullName>
    </alternativeName>
    <alternativeName>
        <fullName evidence="7">Uronic isomerase</fullName>
    </alternativeName>
</protein>
<dbReference type="PANTHER" id="PTHR30068:SF4">
    <property type="entry name" value="URONATE ISOMERASE"/>
    <property type="match status" value="1"/>
</dbReference>
<dbReference type="RefSeq" id="WP_047338804.1">
    <property type="nucleotide sequence ID" value="NZ_LDED01000021.1"/>
</dbReference>